<evidence type="ECO:0000313" key="5">
    <source>
        <dbReference type="Proteomes" id="UP001164187"/>
    </source>
</evidence>
<accession>A0ABY7JTD1</accession>
<keyword evidence="2" id="KW-1133">Transmembrane helix</keyword>
<evidence type="ECO:0000256" key="2">
    <source>
        <dbReference type="SAM" id="Phobius"/>
    </source>
</evidence>
<name>A0ABY7JTD1_9FIRM</name>
<evidence type="ECO:0000256" key="1">
    <source>
        <dbReference type="ARBA" id="ARBA00005662"/>
    </source>
</evidence>
<dbReference type="Proteomes" id="UP001164187">
    <property type="component" value="Chromosome"/>
</dbReference>
<keyword evidence="5" id="KW-1185">Reference proteome</keyword>
<organism evidence="4 5">
    <name type="scientific">Peptostreptococcus equinus</name>
    <dbReference type="NCBI Taxonomy" id="3003601"/>
    <lineage>
        <taxon>Bacteria</taxon>
        <taxon>Bacillati</taxon>
        <taxon>Bacillota</taxon>
        <taxon>Clostridia</taxon>
        <taxon>Peptostreptococcales</taxon>
        <taxon>Peptostreptococcaceae</taxon>
        <taxon>Peptostreptococcus</taxon>
    </lineage>
</organism>
<dbReference type="EMBL" id="CP114052">
    <property type="protein sequence ID" value="WAW14977.1"/>
    <property type="molecule type" value="Genomic_DNA"/>
</dbReference>
<dbReference type="PANTHER" id="PTHR33393">
    <property type="entry name" value="POLYGLUTAMINE SYNTHESIS ACCESSORY PROTEIN RV0574C-RELATED"/>
    <property type="match status" value="1"/>
</dbReference>
<feature type="domain" description="Capsule synthesis protein CapA" evidence="3">
    <location>
        <begin position="52"/>
        <end position="301"/>
    </location>
</feature>
<evidence type="ECO:0000259" key="3">
    <source>
        <dbReference type="SMART" id="SM00854"/>
    </source>
</evidence>
<dbReference type="PANTHER" id="PTHR33393:SF12">
    <property type="entry name" value="CAPSULE BIOSYNTHESIS PROTEIN CAPA"/>
    <property type="match status" value="1"/>
</dbReference>
<sequence length="392" mass="44502">MDFKDEKGFIGLSIFIMLLFIASVSFVFLNTIHGNSIIKEKNSYTQKFKKVSFVGVGDNLIHDSIYIAADSHDGIIGDGKYNFDHFYENISSDIKKFDLAYINQESIISGDSSGISTYPKFNCPQSMIPSLKKTGFNIINLANNHSMDMGSQGIKNSVKIWNQTDLYHGGLYDSQKSRNIPLIISKNGIKIAILFYTYDTNGMLPDNEYMVSYLNEKNVKEDISRVKGKSDFIIVSTHWGDEGVEDLSSQQIKFAKLFNEQGVDLVVGTHAHRIQKSEWLQAQNGKKTLIFYGTGNFVHNMLKPTTYLEAMVSCDFVIDGNKKYISNAKFTPLVFHLERTNFGYDGSVYRLDKYPIDLANKHIEMYGQGQYNINLYKDTLKRLVPADMLDLK</sequence>
<protein>
    <submittedName>
        <fullName evidence="4">CapA family protein</fullName>
    </submittedName>
</protein>
<keyword evidence="2" id="KW-0812">Transmembrane</keyword>
<dbReference type="Pfam" id="PF09587">
    <property type="entry name" value="PGA_cap"/>
    <property type="match status" value="1"/>
</dbReference>
<dbReference type="SMART" id="SM00854">
    <property type="entry name" value="PGA_cap"/>
    <property type="match status" value="1"/>
</dbReference>
<comment type="similarity">
    <text evidence="1">Belongs to the CapA family.</text>
</comment>
<dbReference type="SUPFAM" id="SSF56300">
    <property type="entry name" value="Metallo-dependent phosphatases"/>
    <property type="match status" value="1"/>
</dbReference>
<dbReference type="Gene3D" id="3.60.21.10">
    <property type="match status" value="1"/>
</dbReference>
<evidence type="ECO:0000313" key="4">
    <source>
        <dbReference type="EMBL" id="WAW14977.1"/>
    </source>
</evidence>
<dbReference type="InterPro" id="IPR019079">
    <property type="entry name" value="Capsule_synth_CapA"/>
</dbReference>
<dbReference type="CDD" id="cd07381">
    <property type="entry name" value="MPP_CapA"/>
    <property type="match status" value="1"/>
</dbReference>
<keyword evidence="2" id="KW-0472">Membrane</keyword>
<feature type="transmembrane region" description="Helical" evidence="2">
    <location>
        <begin position="9"/>
        <end position="29"/>
    </location>
</feature>
<dbReference type="InterPro" id="IPR029052">
    <property type="entry name" value="Metallo-depent_PP-like"/>
</dbReference>
<dbReference type="InterPro" id="IPR052169">
    <property type="entry name" value="CW_Biosynth-Accessory"/>
</dbReference>
<dbReference type="RefSeq" id="WP_269311669.1">
    <property type="nucleotide sequence ID" value="NZ_CP114052.1"/>
</dbReference>
<reference evidence="4" key="1">
    <citation type="submission" date="2022-12" db="EMBL/GenBank/DDBJ databases">
        <title>Peptostreptococcus.</title>
        <authorList>
            <person name="Lee S.H."/>
        </authorList>
    </citation>
    <scope>NUCLEOTIDE SEQUENCE</scope>
    <source>
        <strain evidence="4">CBA3647</strain>
    </source>
</reference>
<gene>
    <name evidence="4" type="ORF">O0R46_00530</name>
</gene>
<proteinExistence type="inferred from homology"/>